<organism evidence="5 6">
    <name type="scientific">Streptomyces hazeniae</name>
    <dbReference type="NCBI Taxonomy" id="3075538"/>
    <lineage>
        <taxon>Bacteria</taxon>
        <taxon>Bacillati</taxon>
        <taxon>Actinomycetota</taxon>
        <taxon>Actinomycetes</taxon>
        <taxon>Kitasatosporales</taxon>
        <taxon>Streptomycetaceae</taxon>
        <taxon>Streptomyces</taxon>
    </lineage>
</organism>
<dbReference type="SUPFAM" id="SSF46785">
    <property type="entry name" value="Winged helix' DNA-binding domain"/>
    <property type="match status" value="1"/>
</dbReference>
<dbReference type="Gene3D" id="1.10.10.10">
    <property type="entry name" value="Winged helix-like DNA-binding domain superfamily/Winged helix DNA-binding domain"/>
    <property type="match status" value="1"/>
</dbReference>
<evidence type="ECO:0000313" key="5">
    <source>
        <dbReference type="EMBL" id="MDT0379717.1"/>
    </source>
</evidence>
<dbReference type="PANTHER" id="PTHR38465">
    <property type="entry name" value="HTH-TYPE TRANSCRIPTIONAL REGULATOR MJ1563-RELATED"/>
    <property type="match status" value="1"/>
</dbReference>
<dbReference type="RefSeq" id="WP_311673512.1">
    <property type="nucleotide sequence ID" value="NZ_JAVREQ010000010.1"/>
</dbReference>
<feature type="domain" description="HTH marR-type" evidence="4">
    <location>
        <begin position="25"/>
        <end position="85"/>
    </location>
</feature>
<dbReference type="Pfam" id="PF12802">
    <property type="entry name" value="MarR_2"/>
    <property type="match status" value="1"/>
</dbReference>
<sequence>MSADDYATRLSPFVERFAADLTEAGMQRMAARVFACLLASDEGALSSAELADRLQVSPAAVSGAVRYLAGVHMVSRERAPGSRRELYRVQEDVWWETFTNRDVLLSRWSTTARAGAEAIGPDTPAGRRLEETGEFFAFLRDELSGLMARWRELRAERARSDD</sequence>
<keyword evidence="6" id="KW-1185">Reference proteome</keyword>
<protein>
    <submittedName>
        <fullName evidence="5">MarR family transcriptional regulator</fullName>
    </submittedName>
</protein>
<evidence type="ECO:0000256" key="2">
    <source>
        <dbReference type="ARBA" id="ARBA00023125"/>
    </source>
</evidence>
<name>A0ABU2NTA9_9ACTN</name>
<dbReference type="Gene3D" id="1.10.287.160">
    <property type="entry name" value="HR1 repeat"/>
    <property type="match status" value="1"/>
</dbReference>
<evidence type="ECO:0000256" key="3">
    <source>
        <dbReference type="ARBA" id="ARBA00023163"/>
    </source>
</evidence>
<accession>A0ABU2NTA9</accession>
<proteinExistence type="predicted"/>
<dbReference type="Proteomes" id="UP001183414">
    <property type="component" value="Unassembled WGS sequence"/>
</dbReference>
<dbReference type="InterPro" id="IPR000835">
    <property type="entry name" value="HTH_MarR-typ"/>
</dbReference>
<evidence type="ECO:0000313" key="6">
    <source>
        <dbReference type="Proteomes" id="UP001183414"/>
    </source>
</evidence>
<keyword evidence="1" id="KW-0805">Transcription regulation</keyword>
<keyword evidence="3" id="KW-0804">Transcription</keyword>
<gene>
    <name evidence="5" type="ORF">RM572_13160</name>
</gene>
<reference evidence="6" key="1">
    <citation type="submission" date="2023-07" db="EMBL/GenBank/DDBJ databases">
        <title>30 novel species of actinomycetes from the DSMZ collection.</title>
        <authorList>
            <person name="Nouioui I."/>
        </authorList>
    </citation>
    <scope>NUCLEOTIDE SEQUENCE [LARGE SCALE GENOMIC DNA]</scope>
    <source>
        <strain evidence="6">DSM 42041</strain>
    </source>
</reference>
<dbReference type="InterPro" id="IPR052362">
    <property type="entry name" value="HTH-GbsR_regulator"/>
</dbReference>
<dbReference type="EMBL" id="JAVREQ010000010">
    <property type="protein sequence ID" value="MDT0379717.1"/>
    <property type="molecule type" value="Genomic_DNA"/>
</dbReference>
<dbReference type="InterPro" id="IPR036388">
    <property type="entry name" value="WH-like_DNA-bd_sf"/>
</dbReference>
<keyword evidence="2" id="KW-0238">DNA-binding</keyword>
<evidence type="ECO:0000256" key="1">
    <source>
        <dbReference type="ARBA" id="ARBA00023015"/>
    </source>
</evidence>
<evidence type="ECO:0000259" key="4">
    <source>
        <dbReference type="Pfam" id="PF12802"/>
    </source>
</evidence>
<dbReference type="PANTHER" id="PTHR38465:SF2">
    <property type="entry name" value="HTH-TYPE TRANSCRIPTIONAL REGULATOR MMPR5"/>
    <property type="match status" value="1"/>
</dbReference>
<comment type="caution">
    <text evidence="5">The sequence shown here is derived from an EMBL/GenBank/DDBJ whole genome shotgun (WGS) entry which is preliminary data.</text>
</comment>
<dbReference type="InterPro" id="IPR036390">
    <property type="entry name" value="WH_DNA-bd_sf"/>
</dbReference>